<dbReference type="InterPro" id="IPR028162">
    <property type="entry name" value="Met8_C"/>
</dbReference>
<keyword evidence="10" id="KW-1185">Reference proteome</keyword>
<evidence type="ECO:0000259" key="7">
    <source>
        <dbReference type="Pfam" id="PF14823"/>
    </source>
</evidence>
<dbReference type="GO" id="GO:0004325">
    <property type="term" value="F:ferrochelatase activity"/>
    <property type="evidence" value="ECO:0007669"/>
    <property type="project" value="InterPro"/>
</dbReference>
<dbReference type="Gene3D" id="3.40.50.720">
    <property type="entry name" value="NAD(P)-binding Rossmann-like Domain"/>
    <property type="match status" value="1"/>
</dbReference>
<dbReference type="Pfam" id="PF13241">
    <property type="entry name" value="NAD_binding_7"/>
    <property type="match status" value="1"/>
</dbReference>
<protein>
    <recommendedName>
        <fullName evidence="2">precorrin-2 dehydrogenase</fullName>
        <ecNumber evidence="2">1.3.1.76</ecNumber>
    </recommendedName>
</protein>
<dbReference type="SUPFAM" id="SSF51735">
    <property type="entry name" value="NAD(P)-binding Rossmann-fold domains"/>
    <property type="match status" value="1"/>
</dbReference>
<evidence type="ECO:0000256" key="5">
    <source>
        <dbReference type="ARBA" id="ARBA00023244"/>
    </source>
</evidence>
<dbReference type="HOGENOM" id="CLU_011276_8_5_1"/>
<dbReference type="GO" id="GO:0043115">
    <property type="term" value="F:precorrin-2 dehydrogenase activity"/>
    <property type="evidence" value="ECO:0007669"/>
    <property type="project" value="UniProtKB-EC"/>
</dbReference>
<dbReference type="RefSeq" id="XP_013271220.1">
    <property type="nucleotide sequence ID" value="XM_013415766.1"/>
</dbReference>
<evidence type="ECO:0000256" key="3">
    <source>
        <dbReference type="ARBA" id="ARBA00023002"/>
    </source>
</evidence>
<comment type="catalytic activity">
    <reaction evidence="6">
        <text>precorrin-2 + NAD(+) = sirohydrochlorin + NADH + 2 H(+)</text>
        <dbReference type="Rhea" id="RHEA:15613"/>
        <dbReference type="ChEBI" id="CHEBI:15378"/>
        <dbReference type="ChEBI" id="CHEBI:57540"/>
        <dbReference type="ChEBI" id="CHEBI:57945"/>
        <dbReference type="ChEBI" id="CHEBI:58351"/>
        <dbReference type="ChEBI" id="CHEBI:58827"/>
        <dbReference type="EC" id="1.3.1.76"/>
    </reaction>
</comment>
<evidence type="ECO:0000256" key="1">
    <source>
        <dbReference type="ARBA" id="ARBA00005010"/>
    </source>
</evidence>
<dbReference type="PANTHER" id="PTHR35330:SF1">
    <property type="entry name" value="SIROHEME BIOSYNTHESIS PROTEIN MET8"/>
    <property type="match status" value="1"/>
</dbReference>
<evidence type="ECO:0000256" key="2">
    <source>
        <dbReference type="ARBA" id="ARBA00012400"/>
    </source>
</evidence>
<evidence type="ECO:0000313" key="10">
    <source>
        <dbReference type="Proteomes" id="UP000053617"/>
    </source>
</evidence>
<dbReference type="Proteomes" id="UP000053617">
    <property type="component" value="Unassembled WGS sequence"/>
</dbReference>
<dbReference type="InterPro" id="IPR028281">
    <property type="entry name" value="Sirohaem_synthase_central"/>
</dbReference>
<keyword evidence="5" id="KW-0627">Porphyrin biosynthesis</keyword>
<dbReference type="InterPro" id="IPR006367">
    <property type="entry name" value="Sirohaem_synthase_N"/>
</dbReference>
<dbReference type="Gene3D" id="3.30.160.110">
    <property type="entry name" value="Siroheme synthase, domain 2"/>
    <property type="match status" value="1"/>
</dbReference>
<dbReference type="PANTHER" id="PTHR35330">
    <property type="entry name" value="SIROHEME BIOSYNTHESIS PROTEIN MET8"/>
    <property type="match status" value="1"/>
</dbReference>
<sequence length="264" mass="30123">MPIQYHAVEIPRDTGWWLPDTRMADQEQGSVGHRRWRIDLVAAGRIVNLLNADAKVTVVCPREGLNEEVAYRVDQGQVKHVDRIFLPIDLEPEKNVAMVLTAIDDPDASTRIWKYCKKLKVPANIADVPPECDFYFGSVHRDGPLQIMVSTNGNGPRMAAAIRRQIGEMLPRGTGESIQKVGQLRRKLRKIAPGKDTRDISKRMEWMSEVCDKWNTEDFNAMDEADMEALVQCYDSGKVPSFEEIRLGYREDVVWEFDGSFGWM</sequence>
<dbReference type="AlphaFoldDB" id="A0A0D2IE41"/>
<name>A0A0D2IE41_9EURO</name>
<dbReference type="EC" id="1.3.1.76" evidence="2"/>
<evidence type="ECO:0000256" key="6">
    <source>
        <dbReference type="ARBA" id="ARBA00047561"/>
    </source>
</evidence>
<dbReference type="Pfam" id="PF14823">
    <property type="entry name" value="Sirohm_synth_C"/>
    <property type="match status" value="1"/>
</dbReference>
<dbReference type="OrthoDB" id="1721126at2759"/>
<organism evidence="9 10">
    <name type="scientific">Rhinocladiella mackenziei CBS 650.93</name>
    <dbReference type="NCBI Taxonomy" id="1442369"/>
    <lineage>
        <taxon>Eukaryota</taxon>
        <taxon>Fungi</taxon>
        <taxon>Dikarya</taxon>
        <taxon>Ascomycota</taxon>
        <taxon>Pezizomycotina</taxon>
        <taxon>Eurotiomycetes</taxon>
        <taxon>Chaetothyriomycetidae</taxon>
        <taxon>Chaetothyriales</taxon>
        <taxon>Herpotrichiellaceae</taxon>
        <taxon>Rhinocladiella</taxon>
    </lineage>
</organism>
<reference evidence="9 10" key="1">
    <citation type="submission" date="2015-01" db="EMBL/GenBank/DDBJ databases">
        <title>The Genome Sequence of Rhinocladiella mackenzie CBS 650.93.</title>
        <authorList>
            <consortium name="The Broad Institute Genomics Platform"/>
            <person name="Cuomo C."/>
            <person name="de Hoog S."/>
            <person name="Gorbushina A."/>
            <person name="Stielow B."/>
            <person name="Teixiera M."/>
            <person name="Abouelleil A."/>
            <person name="Chapman S.B."/>
            <person name="Priest M."/>
            <person name="Young S.K."/>
            <person name="Wortman J."/>
            <person name="Nusbaum C."/>
            <person name="Birren B."/>
        </authorList>
    </citation>
    <scope>NUCLEOTIDE SEQUENCE [LARGE SCALE GENOMIC DNA]</scope>
    <source>
        <strain evidence="9 10">CBS 650.93</strain>
    </source>
</reference>
<dbReference type="GeneID" id="25295708"/>
<dbReference type="InterPro" id="IPR028161">
    <property type="entry name" value="Met8-like"/>
</dbReference>
<dbReference type="STRING" id="1442369.A0A0D2IE41"/>
<dbReference type="Pfam" id="PF14824">
    <property type="entry name" value="Sirohm_synth_M"/>
    <property type="match status" value="1"/>
</dbReference>
<proteinExistence type="predicted"/>
<keyword evidence="4" id="KW-0520">NAD</keyword>
<dbReference type="GO" id="GO:0019354">
    <property type="term" value="P:siroheme biosynthetic process"/>
    <property type="evidence" value="ECO:0007669"/>
    <property type="project" value="UniProtKB-UniPathway"/>
</dbReference>
<feature type="domain" description="Siroheme synthase central" evidence="8">
    <location>
        <begin position="142"/>
        <end position="168"/>
    </location>
</feature>
<evidence type="ECO:0000256" key="4">
    <source>
        <dbReference type="ARBA" id="ARBA00023027"/>
    </source>
</evidence>
<comment type="pathway">
    <text evidence="1">Porphyrin-containing compound metabolism; siroheme biosynthesis; sirohydrochlorin from precorrin-2: step 1/1.</text>
</comment>
<dbReference type="NCBIfam" id="TIGR01470">
    <property type="entry name" value="cysG_Nterm"/>
    <property type="match status" value="1"/>
</dbReference>
<dbReference type="UniPathway" id="UPA00262">
    <property type="reaction ID" value="UER00222"/>
</dbReference>
<feature type="domain" description="Siroheme biosynthesis protein Met8 C-terminal" evidence="7">
    <location>
        <begin position="171"/>
        <end position="240"/>
    </location>
</feature>
<accession>A0A0D2IE41</accession>
<evidence type="ECO:0000259" key="8">
    <source>
        <dbReference type="Pfam" id="PF14824"/>
    </source>
</evidence>
<keyword evidence="3" id="KW-0560">Oxidoreductase</keyword>
<dbReference type="VEuPathDB" id="FungiDB:Z518_07637"/>
<dbReference type="InterPro" id="IPR036291">
    <property type="entry name" value="NAD(P)-bd_dom_sf"/>
</dbReference>
<dbReference type="SUPFAM" id="SSF75615">
    <property type="entry name" value="Siroheme synthase middle domains-like"/>
    <property type="match status" value="1"/>
</dbReference>
<dbReference type="Gene3D" id="1.10.3280.10">
    <property type="entry name" value="Siroheme synthase, domain 3"/>
    <property type="match status" value="1"/>
</dbReference>
<gene>
    <name evidence="9" type="ORF">Z518_07637</name>
</gene>
<dbReference type="EMBL" id="KN847479">
    <property type="protein sequence ID" value="KIX04084.1"/>
    <property type="molecule type" value="Genomic_DNA"/>
</dbReference>
<evidence type="ECO:0000313" key="9">
    <source>
        <dbReference type="EMBL" id="KIX04084.1"/>
    </source>
</evidence>